<accession>A0A6J6K0A6</accession>
<gene>
    <name evidence="1" type="ORF">UFOPK2166_00306</name>
    <name evidence="2" type="ORF">UFOPK4000_00705</name>
</gene>
<proteinExistence type="predicted"/>
<protein>
    <submittedName>
        <fullName evidence="1">Unannotated protein</fullName>
    </submittedName>
</protein>
<organism evidence="1">
    <name type="scientific">freshwater metagenome</name>
    <dbReference type="NCBI Taxonomy" id="449393"/>
    <lineage>
        <taxon>unclassified sequences</taxon>
        <taxon>metagenomes</taxon>
        <taxon>ecological metagenomes</taxon>
    </lineage>
</organism>
<dbReference type="EMBL" id="CAFBOT010000112">
    <property type="protein sequence ID" value="CAB4991133.1"/>
    <property type="molecule type" value="Genomic_DNA"/>
</dbReference>
<reference evidence="1" key="1">
    <citation type="submission" date="2020-05" db="EMBL/GenBank/DDBJ databases">
        <authorList>
            <person name="Chiriac C."/>
            <person name="Salcher M."/>
            <person name="Ghai R."/>
            <person name="Kavagutti S V."/>
        </authorList>
    </citation>
    <scope>NUCLEOTIDE SEQUENCE</scope>
</reference>
<name>A0A6J6K0A6_9ZZZZ</name>
<dbReference type="EMBL" id="CAEZWB010000022">
    <property type="protein sequence ID" value="CAB4642228.1"/>
    <property type="molecule type" value="Genomic_DNA"/>
</dbReference>
<evidence type="ECO:0000313" key="2">
    <source>
        <dbReference type="EMBL" id="CAB4991133.1"/>
    </source>
</evidence>
<dbReference type="AlphaFoldDB" id="A0A6J6K0A6"/>
<evidence type="ECO:0000313" key="1">
    <source>
        <dbReference type="EMBL" id="CAB4642228.1"/>
    </source>
</evidence>
<sequence length="83" mass="9100">MPWCEVCAKYLAPSAMNVDGSCPSCNRVVANTNINGSITSGNLDLKSLARGSNDEDVSVPWHFKLLVGALILYLSWRVVDLFR</sequence>